<protein>
    <submittedName>
        <fullName evidence="2">Uncharacterized protein</fullName>
    </submittedName>
</protein>
<sequence length="61" mass="7087">MKNITVPVPTDTYYRAHMWTGKHHDFRLTHHCQNSAANGAANSRKRRFPCPQKPHCETVEL</sequence>
<reference evidence="3" key="1">
    <citation type="submission" date="2018-02" db="EMBL/GenBank/DDBJ databases">
        <authorList>
            <person name="Hausmann B."/>
        </authorList>
    </citation>
    <scope>NUCLEOTIDE SEQUENCE [LARGE SCALE GENOMIC DNA]</scope>
    <source>
        <strain evidence="3">Peat soil MAG SbA5</strain>
    </source>
</reference>
<proteinExistence type="predicted"/>
<dbReference type="AlphaFoldDB" id="A0A2N9LMG6"/>
<evidence type="ECO:0000313" key="2">
    <source>
        <dbReference type="EMBL" id="SPE24458.1"/>
    </source>
</evidence>
<organism evidence="2 3">
    <name type="scientific">Candidatus Sulfuritelmatomonas gaucii</name>
    <dbReference type="NCBI Taxonomy" id="2043161"/>
    <lineage>
        <taxon>Bacteria</taxon>
        <taxon>Pseudomonadati</taxon>
        <taxon>Acidobacteriota</taxon>
        <taxon>Terriglobia</taxon>
        <taxon>Terriglobales</taxon>
        <taxon>Acidobacteriaceae</taxon>
        <taxon>Candidatus Sulfuritelmatomonas</taxon>
    </lineage>
</organism>
<accession>A0A2N9LMG6</accession>
<feature type="region of interest" description="Disordered" evidence="1">
    <location>
        <begin position="37"/>
        <end position="61"/>
    </location>
</feature>
<evidence type="ECO:0000256" key="1">
    <source>
        <dbReference type="SAM" id="MobiDB-lite"/>
    </source>
</evidence>
<gene>
    <name evidence="2" type="ORF">SBA5_450083</name>
</gene>
<evidence type="ECO:0000313" key="3">
    <source>
        <dbReference type="Proteomes" id="UP000239735"/>
    </source>
</evidence>
<dbReference type="Proteomes" id="UP000239735">
    <property type="component" value="Unassembled WGS sequence"/>
</dbReference>
<name>A0A2N9LMG6_9BACT</name>
<dbReference type="EMBL" id="OKRB01000103">
    <property type="protein sequence ID" value="SPE24458.1"/>
    <property type="molecule type" value="Genomic_DNA"/>
</dbReference>